<dbReference type="Proteomes" id="UP000053199">
    <property type="component" value="Unassembled WGS sequence"/>
</dbReference>
<gene>
    <name evidence="2" type="ORF">AS031_17155</name>
</gene>
<proteinExistence type="predicted"/>
<feature type="transmembrane region" description="Helical" evidence="1">
    <location>
        <begin position="45"/>
        <end position="65"/>
    </location>
</feature>
<feature type="transmembrane region" description="Helical" evidence="1">
    <location>
        <begin position="12"/>
        <end position="39"/>
    </location>
</feature>
<organism evidence="2 3">
    <name type="scientific">Pseudarthrobacter enclensis</name>
    <dbReference type="NCBI Taxonomy" id="993070"/>
    <lineage>
        <taxon>Bacteria</taxon>
        <taxon>Bacillati</taxon>
        <taxon>Actinomycetota</taxon>
        <taxon>Actinomycetes</taxon>
        <taxon>Micrococcales</taxon>
        <taxon>Micrococcaceae</taxon>
        <taxon>Pseudarthrobacter</taxon>
    </lineage>
</organism>
<reference evidence="2 3" key="1">
    <citation type="journal article" date="2014" name="Arch. Microbiol.">
        <title>Arthrobacter enclensis sp. nov., isolated from sediment sample.</title>
        <authorList>
            <person name="Dastager S.G."/>
            <person name="Liu Q."/>
            <person name="Tang S.K."/>
            <person name="Krishnamurthi S."/>
            <person name="Lee J.C."/>
            <person name="Li W.J."/>
        </authorList>
    </citation>
    <scope>NUCLEOTIDE SEQUENCE [LARGE SCALE GENOMIC DNA]</scope>
    <source>
        <strain evidence="2 3">NIO-1008</strain>
    </source>
</reference>
<evidence type="ECO:0000313" key="3">
    <source>
        <dbReference type="Proteomes" id="UP000053199"/>
    </source>
</evidence>
<dbReference type="RefSeq" id="WP_058269366.1">
    <property type="nucleotide sequence ID" value="NZ_FMAZ01000008.1"/>
</dbReference>
<name>A0A0V8I7S3_9MICC</name>
<keyword evidence="1" id="KW-1133">Transmembrane helix</keyword>
<dbReference type="EMBL" id="LNQM01000009">
    <property type="protein sequence ID" value="KSU70808.1"/>
    <property type="molecule type" value="Genomic_DNA"/>
</dbReference>
<dbReference type="AlphaFoldDB" id="A0A0V8I7S3"/>
<sequence length="100" mass="10356">MQFDLSALETSTLVFIGTLIFGALLAAFVLAAGFVALLLLGTGKLVWTVAANTLLAVVHGINAGWDRLVHQASSAEAAADFQAQAAPGTGTYPRVILRDS</sequence>
<accession>A0A0V8I7S3</accession>
<keyword evidence="1" id="KW-0472">Membrane</keyword>
<protein>
    <submittedName>
        <fullName evidence="2">Uncharacterized protein</fullName>
    </submittedName>
</protein>
<keyword evidence="3" id="KW-1185">Reference proteome</keyword>
<evidence type="ECO:0000313" key="2">
    <source>
        <dbReference type="EMBL" id="KSU70808.1"/>
    </source>
</evidence>
<dbReference type="STRING" id="993070.AS031_17155"/>
<keyword evidence="1" id="KW-0812">Transmembrane</keyword>
<comment type="caution">
    <text evidence="2">The sequence shown here is derived from an EMBL/GenBank/DDBJ whole genome shotgun (WGS) entry which is preliminary data.</text>
</comment>
<evidence type="ECO:0000256" key="1">
    <source>
        <dbReference type="SAM" id="Phobius"/>
    </source>
</evidence>